<gene>
    <name evidence="2" type="ORF">U9M48_039581</name>
</gene>
<protein>
    <recommendedName>
        <fullName evidence="1">Retrotransposon gag domain-containing protein</fullName>
    </recommendedName>
</protein>
<name>A0AAQ3UKB2_PASNO</name>
<dbReference type="InterPro" id="IPR005162">
    <property type="entry name" value="Retrotrans_gag_dom"/>
</dbReference>
<dbReference type="EMBL" id="CP144753">
    <property type="protein sequence ID" value="WVZ93616.1"/>
    <property type="molecule type" value="Genomic_DNA"/>
</dbReference>
<dbReference type="AlphaFoldDB" id="A0AAQ3UKB2"/>
<dbReference type="Proteomes" id="UP001341281">
    <property type="component" value="Chromosome 09"/>
</dbReference>
<feature type="domain" description="Retrotransposon gag" evidence="1">
    <location>
        <begin position="90"/>
        <end position="170"/>
    </location>
</feature>
<evidence type="ECO:0000259" key="1">
    <source>
        <dbReference type="Pfam" id="PF03732"/>
    </source>
</evidence>
<dbReference type="Pfam" id="PF03732">
    <property type="entry name" value="Retrotrans_gag"/>
    <property type="match status" value="1"/>
</dbReference>
<keyword evidence="3" id="KW-1185">Reference proteome</keyword>
<organism evidence="2 3">
    <name type="scientific">Paspalum notatum var. saurae</name>
    <dbReference type="NCBI Taxonomy" id="547442"/>
    <lineage>
        <taxon>Eukaryota</taxon>
        <taxon>Viridiplantae</taxon>
        <taxon>Streptophyta</taxon>
        <taxon>Embryophyta</taxon>
        <taxon>Tracheophyta</taxon>
        <taxon>Spermatophyta</taxon>
        <taxon>Magnoliopsida</taxon>
        <taxon>Liliopsida</taxon>
        <taxon>Poales</taxon>
        <taxon>Poaceae</taxon>
        <taxon>PACMAD clade</taxon>
        <taxon>Panicoideae</taxon>
        <taxon>Andropogonodae</taxon>
        <taxon>Paspaleae</taxon>
        <taxon>Paspalinae</taxon>
        <taxon>Paspalum</taxon>
    </lineage>
</organism>
<sequence length="207" mass="23354">MFAAGTGLDMSWKDLSEILKNQYGITPIRGAVSYTKPYPEVYDHLEAPPKFKIPDFTKFSGNDGASTVEHVSRYLAQQGIASRAEHMKIRLFSLSLTGPAFGWYTTLAPGSITTWKQLEESFHAQFFSGSNEATFTDLNSIHPLPGEPVHKYIQQFRELRNQCYSLYLNERILAQIAYNRLKRSVMAVYGPTDFDSIGHLVSKVSAY</sequence>
<accession>A0AAQ3UKB2</accession>
<evidence type="ECO:0000313" key="2">
    <source>
        <dbReference type="EMBL" id="WVZ93616.1"/>
    </source>
</evidence>
<dbReference type="PANTHER" id="PTHR33223:SF6">
    <property type="entry name" value="CCHC-TYPE DOMAIN-CONTAINING PROTEIN"/>
    <property type="match status" value="1"/>
</dbReference>
<proteinExistence type="predicted"/>
<dbReference type="PANTHER" id="PTHR33223">
    <property type="entry name" value="CCHC-TYPE DOMAIN-CONTAINING PROTEIN"/>
    <property type="match status" value="1"/>
</dbReference>
<evidence type="ECO:0000313" key="3">
    <source>
        <dbReference type="Proteomes" id="UP001341281"/>
    </source>
</evidence>
<reference evidence="2 3" key="1">
    <citation type="submission" date="2024-02" db="EMBL/GenBank/DDBJ databases">
        <title>High-quality chromosome-scale genome assembly of Pensacola bahiagrass (Paspalum notatum Flugge var. saurae).</title>
        <authorList>
            <person name="Vega J.M."/>
            <person name="Podio M."/>
            <person name="Orjuela J."/>
            <person name="Siena L.A."/>
            <person name="Pessino S.C."/>
            <person name="Combes M.C."/>
            <person name="Mariac C."/>
            <person name="Albertini E."/>
            <person name="Pupilli F."/>
            <person name="Ortiz J.P.A."/>
            <person name="Leblanc O."/>
        </authorList>
    </citation>
    <scope>NUCLEOTIDE SEQUENCE [LARGE SCALE GENOMIC DNA]</scope>
    <source>
        <strain evidence="2">R1</strain>
        <tissue evidence="2">Leaf</tissue>
    </source>
</reference>